<feature type="region of interest" description="Disordered" evidence="1">
    <location>
        <begin position="457"/>
        <end position="477"/>
    </location>
</feature>
<accession>A0A1G8RH85</accession>
<organism evidence="2 3">
    <name type="scientific">Salipiger marinus</name>
    <dbReference type="NCBI Taxonomy" id="555512"/>
    <lineage>
        <taxon>Bacteria</taxon>
        <taxon>Pseudomonadati</taxon>
        <taxon>Pseudomonadota</taxon>
        <taxon>Alphaproteobacteria</taxon>
        <taxon>Rhodobacterales</taxon>
        <taxon>Roseobacteraceae</taxon>
        <taxon>Salipiger</taxon>
    </lineage>
</organism>
<proteinExistence type="predicted"/>
<feature type="compositionally biased region" description="Basic and acidic residues" evidence="1">
    <location>
        <begin position="244"/>
        <end position="255"/>
    </location>
</feature>
<name>A0A1G8RH85_9RHOB</name>
<feature type="compositionally biased region" description="Low complexity" evidence="1">
    <location>
        <begin position="379"/>
        <end position="395"/>
    </location>
</feature>
<feature type="compositionally biased region" description="Low complexity" evidence="1">
    <location>
        <begin position="562"/>
        <end position="571"/>
    </location>
</feature>
<keyword evidence="3" id="KW-1185">Reference proteome</keyword>
<feature type="compositionally biased region" description="Pro residues" evidence="1">
    <location>
        <begin position="217"/>
        <end position="243"/>
    </location>
</feature>
<feature type="compositionally biased region" description="Pro residues" evidence="1">
    <location>
        <begin position="551"/>
        <end position="561"/>
    </location>
</feature>
<evidence type="ECO:0008006" key="4">
    <source>
        <dbReference type="Google" id="ProtNLM"/>
    </source>
</evidence>
<dbReference type="AlphaFoldDB" id="A0A1G8RH85"/>
<dbReference type="EMBL" id="FNEJ01000020">
    <property type="protein sequence ID" value="SDJ16464.1"/>
    <property type="molecule type" value="Genomic_DNA"/>
</dbReference>
<feature type="region of interest" description="Disordered" evidence="1">
    <location>
        <begin position="192"/>
        <end position="445"/>
    </location>
</feature>
<feature type="region of interest" description="Disordered" evidence="1">
    <location>
        <begin position="809"/>
        <end position="842"/>
    </location>
</feature>
<dbReference type="RefSeq" id="WP_089850078.1">
    <property type="nucleotide sequence ID" value="NZ_FNEJ01000020.1"/>
</dbReference>
<evidence type="ECO:0000313" key="2">
    <source>
        <dbReference type="EMBL" id="SDJ16464.1"/>
    </source>
</evidence>
<feature type="compositionally biased region" description="Pro residues" evidence="1">
    <location>
        <begin position="279"/>
        <end position="296"/>
    </location>
</feature>
<evidence type="ECO:0000256" key="1">
    <source>
        <dbReference type="SAM" id="MobiDB-lite"/>
    </source>
</evidence>
<feature type="region of interest" description="Disordered" evidence="1">
    <location>
        <begin position="547"/>
        <end position="589"/>
    </location>
</feature>
<feature type="compositionally biased region" description="Low complexity" evidence="1">
    <location>
        <begin position="402"/>
        <end position="432"/>
    </location>
</feature>
<gene>
    <name evidence="2" type="ORF">SAMN04487993_102035</name>
</gene>
<feature type="region of interest" description="Disordered" evidence="1">
    <location>
        <begin position="683"/>
        <end position="746"/>
    </location>
</feature>
<feature type="compositionally biased region" description="Low complexity" evidence="1">
    <location>
        <begin position="579"/>
        <end position="589"/>
    </location>
</feature>
<evidence type="ECO:0000313" key="3">
    <source>
        <dbReference type="Proteomes" id="UP000199093"/>
    </source>
</evidence>
<feature type="compositionally biased region" description="Low complexity" evidence="1">
    <location>
        <begin position="710"/>
        <end position="746"/>
    </location>
</feature>
<protein>
    <recommendedName>
        <fullName evidence="4">Type IV pilus biogenesis protein PilP</fullName>
    </recommendedName>
</protein>
<dbReference type="OrthoDB" id="7870459at2"/>
<dbReference type="STRING" id="555512.SAMN04487993_102035"/>
<sequence length="923" mass="95010">MGPGFALFLSFEGITLLRRLGEGWVPLAERPFDPDHLDQALAELRDEALARSSEGTTVAVFLPNEQVRYLSLADPGGGVAERARAVRAAYDGVTPYAVLDLVIDWVPAEGRLKAAAVARETLEEAETFLTACGFVPQVFHAVAAAQDFVGTVHFGAAPGWSGPVPPRPGPFRLLDEAPEAPPAPVEIAAEKPKAAEGLPVTAPVAPSVPKKGADPEPVIPEPKPAPDPVAVPEPAPVVPPPAKPEGEAPPWERDVPPPAAAPASDAQVRFSSIRAARDAPPPPLTAPRLPSGPPRFTPAVPASAAARPAAATGKAVPVNAPSVAAGSKPVDRPAAAKATVPAPSVAPASQKGATTAPAVAPASKAAAPAPKAPAPKAAPAPAAGTGGKARPAAGPKPAPDRATPTPDKVPAKPAKAPAPAPASAAPARVPPALSMRPTPPAQRRDAPIAARLAAMRREEPDTPAPATPPAALDPEEERRRMTVFGARREETVGGKPRHLGLMLTVVLLVFLAGMAAWASIRFDTGLTQLFAPGPDTVAEPVVAALPEPEPEPAQPVAPPYPAETEQAAPAEVPAPPATPSTSPEEAAATYAATGVWQRAPDSPLEPPQSTTDNIHWASVDPKVQPFDSVALPDLDATQERDLTLPAVALPPGPGVRFDLDGRGLVRATPEGALSPDGILIYRGQPPQLPPLRSPAATPETPPEAADDPASEAAALPALRPALRPEDLVALPPEEQAAPDAPPATDASLAALGEIRPALRPLPPPEETAADTAPELPAEDPVADLEAVTPDISASDQAVQRSLAPLLRPRTLEVAPPPQPEPERRVQTASAASTRAAPMPNIPQNTSVAQQATMRGQINLRQLNLIGVYGKPSSRSALIRLPSGRYQKVQVGDQVDGGRVSAIGEDELRYVKGGRNIVLSMPQG</sequence>
<dbReference type="Proteomes" id="UP000199093">
    <property type="component" value="Unassembled WGS sequence"/>
</dbReference>
<reference evidence="2 3" key="1">
    <citation type="submission" date="2016-10" db="EMBL/GenBank/DDBJ databases">
        <authorList>
            <person name="de Groot N.N."/>
        </authorList>
    </citation>
    <scope>NUCLEOTIDE SEQUENCE [LARGE SCALE GENOMIC DNA]</scope>
    <source>
        <strain evidence="2 3">DSM 26424</strain>
    </source>
</reference>
<feature type="compositionally biased region" description="Low complexity" evidence="1">
    <location>
        <begin position="333"/>
        <end position="369"/>
    </location>
</feature>
<feature type="compositionally biased region" description="Low complexity" evidence="1">
    <location>
        <begin position="298"/>
        <end position="317"/>
    </location>
</feature>